<accession>A0A5C4L969</accession>
<reference evidence="2 3" key="1">
    <citation type="submission" date="2019-06" db="EMBL/GenBank/DDBJ databases">
        <title>Genome of Methylobacterium sp. 17Sr1-39.</title>
        <authorList>
            <person name="Seo T."/>
        </authorList>
    </citation>
    <scope>NUCLEOTIDE SEQUENCE [LARGE SCALE GENOMIC DNA]</scope>
    <source>
        <strain evidence="2 3">17Sr1-39</strain>
    </source>
</reference>
<feature type="signal peptide" evidence="1">
    <location>
        <begin position="1"/>
        <end position="24"/>
    </location>
</feature>
<evidence type="ECO:0000313" key="3">
    <source>
        <dbReference type="Proteomes" id="UP000305267"/>
    </source>
</evidence>
<comment type="caution">
    <text evidence="2">The sequence shown here is derived from an EMBL/GenBank/DDBJ whole genome shotgun (WGS) entry which is preliminary data.</text>
</comment>
<sequence length="80" mass="7948">MKTALLSAMLAAAVTLAGSVAASAEPSAAVYLGDTGLRLPVSTLTAPEAPPTTVQAAPATPHAALPRKVRVVLASPYAVR</sequence>
<dbReference type="Proteomes" id="UP000305267">
    <property type="component" value="Unassembled WGS sequence"/>
</dbReference>
<organism evidence="2 3">
    <name type="scientific">Methylobacterium terricola</name>
    <dbReference type="NCBI Taxonomy" id="2583531"/>
    <lineage>
        <taxon>Bacteria</taxon>
        <taxon>Pseudomonadati</taxon>
        <taxon>Pseudomonadota</taxon>
        <taxon>Alphaproteobacteria</taxon>
        <taxon>Hyphomicrobiales</taxon>
        <taxon>Methylobacteriaceae</taxon>
        <taxon>Methylobacterium</taxon>
    </lineage>
</organism>
<keyword evidence="1" id="KW-0732">Signal</keyword>
<dbReference type="EMBL" id="VDDA01000019">
    <property type="protein sequence ID" value="TNC09070.1"/>
    <property type="molecule type" value="Genomic_DNA"/>
</dbReference>
<keyword evidence="3" id="KW-1185">Reference proteome</keyword>
<feature type="chain" id="PRO_5022960328" evidence="1">
    <location>
        <begin position="25"/>
        <end position="80"/>
    </location>
</feature>
<gene>
    <name evidence="2" type="ORF">FF100_27595</name>
</gene>
<dbReference type="RefSeq" id="WP_048430990.1">
    <property type="nucleotide sequence ID" value="NZ_VDDA01000019.1"/>
</dbReference>
<protein>
    <submittedName>
        <fullName evidence="2">Uncharacterized protein</fullName>
    </submittedName>
</protein>
<dbReference type="AlphaFoldDB" id="A0A5C4L969"/>
<proteinExistence type="predicted"/>
<name>A0A5C4L969_9HYPH</name>
<evidence type="ECO:0000313" key="2">
    <source>
        <dbReference type="EMBL" id="TNC09070.1"/>
    </source>
</evidence>
<evidence type="ECO:0000256" key="1">
    <source>
        <dbReference type="SAM" id="SignalP"/>
    </source>
</evidence>